<dbReference type="FunFam" id="3.40.50.300:FF:000032">
    <property type="entry name" value="Export ABC transporter ATP-binding protein"/>
    <property type="match status" value="1"/>
</dbReference>
<dbReference type="SUPFAM" id="SSF52833">
    <property type="entry name" value="Thioredoxin-like"/>
    <property type="match status" value="1"/>
</dbReference>
<protein>
    <submittedName>
        <fullName evidence="6">ABC transporter ATP-binding protein</fullName>
    </submittedName>
</protein>
<sequence>MDRAADGTASGAAETATWAAACGSGVTADFWCDPVCPYSWVAAQWLQEVTRVRPVGVRLRLMSLQVLNEGREVDPEDPDGEWGAYLWAPVRACAAVEQRYGHEALGRFYRALGVRLHHRGEWDGIERALTDAGLPREVAEAAWTTEYDAVVRASHARAVALVGTDVGTPVVAVDEVAFFGPVVSPAPRGEAAGRLWDGVLKLASVPGFHELRRPAAAAPDFGPEPAAGASPCVGHKSDDRPPRDDGPRPGRTSSRCHFHHFGLRCRGPRTTKNGTAPHTYLPGPFRPRGDRCPAGPDRPGGPARPLPRSSPVSHAAAFPAPARATAAVAARATDLSKVYGQGETQVVALDQVSVEFGRGRFTAIMGPSGSGKSTLMHCMAGLDSISSGSALIGDTELTGLNDKKLTQLRRDKIGFIFQAFNLLPTLTALENITLPMDIAGRKADRDWLDRIVSTVGLSGRLKHRPAQLSGGQQQRVAVARALASQPEIIFADEPTGNLDSRSGAEVLGFLRESVRAMQQTVVMVTHDPVAAAYADRVIFLADGRIVEELYEPTADAVLDRMRLFDAKNRTS</sequence>
<dbReference type="Pfam" id="PF00005">
    <property type="entry name" value="ABC_tran"/>
    <property type="match status" value="1"/>
</dbReference>
<dbReference type="Proteomes" id="UP000287830">
    <property type="component" value="Unassembled WGS sequence"/>
</dbReference>
<keyword evidence="2" id="KW-0547">Nucleotide-binding</keyword>
<dbReference type="InterPro" id="IPR003593">
    <property type="entry name" value="AAA+_ATPase"/>
</dbReference>
<dbReference type="PANTHER" id="PTHR24220">
    <property type="entry name" value="IMPORT ATP-BINDING PROTEIN"/>
    <property type="match status" value="1"/>
</dbReference>
<dbReference type="CDD" id="cd02972">
    <property type="entry name" value="DsbA_family"/>
    <property type="match status" value="1"/>
</dbReference>
<dbReference type="Pfam" id="PF22234">
    <property type="entry name" value="Rv2466c-like"/>
    <property type="match status" value="1"/>
</dbReference>
<evidence type="ECO:0000256" key="1">
    <source>
        <dbReference type="ARBA" id="ARBA00022448"/>
    </source>
</evidence>
<dbReference type="PANTHER" id="PTHR24220:SF685">
    <property type="entry name" value="ABC TRANSPORTER RELATED"/>
    <property type="match status" value="1"/>
</dbReference>
<dbReference type="Gene3D" id="3.40.30.10">
    <property type="entry name" value="Glutaredoxin"/>
    <property type="match status" value="1"/>
</dbReference>
<dbReference type="InterPro" id="IPR036249">
    <property type="entry name" value="Thioredoxin-like_sf"/>
</dbReference>
<feature type="domain" description="ABC transporter" evidence="5">
    <location>
        <begin position="330"/>
        <end position="567"/>
    </location>
</feature>
<comment type="caution">
    <text evidence="6">The sequence shown here is derived from an EMBL/GenBank/DDBJ whole genome shotgun (WGS) entry which is preliminary data.</text>
</comment>
<evidence type="ECO:0000313" key="7">
    <source>
        <dbReference type="Proteomes" id="UP000287830"/>
    </source>
</evidence>
<dbReference type="Gene3D" id="3.40.50.300">
    <property type="entry name" value="P-loop containing nucleotide triphosphate hydrolases"/>
    <property type="match status" value="1"/>
</dbReference>
<feature type="region of interest" description="Disordered" evidence="4">
    <location>
        <begin position="216"/>
        <end position="314"/>
    </location>
</feature>
<proteinExistence type="predicted"/>
<dbReference type="GO" id="GO:0098796">
    <property type="term" value="C:membrane protein complex"/>
    <property type="evidence" value="ECO:0007669"/>
    <property type="project" value="UniProtKB-ARBA"/>
</dbReference>
<gene>
    <name evidence="6" type="ORF">OEIGOIKO_02498</name>
</gene>
<evidence type="ECO:0000259" key="5">
    <source>
        <dbReference type="PROSITE" id="PS50893"/>
    </source>
</evidence>
<dbReference type="GO" id="GO:0022857">
    <property type="term" value="F:transmembrane transporter activity"/>
    <property type="evidence" value="ECO:0007669"/>
    <property type="project" value="TreeGrafter"/>
</dbReference>
<organism evidence="6 7">
    <name type="scientific">Streptomyces chrestomyceticus JCM 4735</name>
    <dbReference type="NCBI Taxonomy" id="1306181"/>
    <lineage>
        <taxon>Bacteria</taxon>
        <taxon>Bacillati</taxon>
        <taxon>Actinomycetota</taxon>
        <taxon>Actinomycetes</taxon>
        <taxon>Kitasatosporales</taxon>
        <taxon>Streptomycetaceae</taxon>
        <taxon>Streptomyces</taxon>
    </lineage>
</organism>
<dbReference type="InterPro" id="IPR003439">
    <property type="entry name" value="ABC_transporter-like_ATP-bd"/>
</dbReference>
<feature type="compositionally biased region" description="Basic and acidic residues" evidence="4">
    <location>
        <begin position="235"/>
        <end position="248"/>
    </location>
</feature>
<dbReference type="CDD" id="cd03255">
    <property type="entry name" value="ABC_MJ0796_LolCDE_FtsE"/>
    <property type="match status" value="1"/>
</dbReference>
<evidence type="ECO:0000256" key="3">
    <source>
        <dbReference type="ARBA" id="ARBA00022840"/>
    </source>
</evidence>
<reference evidence="6 7" key="1">
    <citation type="submission" date="2018-11" db="EMBL/GenBank/DDBJ databases">
        <title>Whole genome sequence of Streptomyces chrestomyceticus NBRC 13444(T).</title>
        <authorList>
            <person name="Komaki H."/>
            <person name="Tamura T."/>
        </authorList>
    </citation>
    <scope>NUCLEOTIDE SEQUENCE [LARGE SCALE GENOMIC DNA]</scope>
    <source>
        <strain evidence="6 7">NBRC 13444</strain>
    </source>
</reference>
<dbReference type="InterPro" id="IPR015854">
    <property type="entry name" value="ABC_transpr_LolD-like"/>
</dbReference>
<dbReference type="AlphaFoldDB" id="A0A7U9KSV5"/>
<keyword evidence="3 6" id="KW-0067">ATP-binding</keyword>
<keyword evidence="1" id="KW-0813">Transport</keyword>
<dbReference type="InterPro" id="IPR027417">
    <property type="entry name" value="P-loop_NTPase"/>
</dbReference>
<dbReference type="InterPro" id="IPR053977">
    <property type="entry name" value="Rv2466c-like"/>
</dbReference>
<evidence type="ECO:0000256" key="4">
    <source>
        <dbReference type="SAM" id="MobiDB-lite"/>
    </source>
</evidence>
<dbReference type="PROSITE" id="PS00211">
    <property type="entry name" value="ABC_TRANSPORTER_1"/>
    <property type="match status" value="1"/>
</dbReference>
<evidence type="ECO:0000256" key="2">
    <source>
        <dbReference type="ARBA" id="ARBA00022741"/>
    </source>
</evidence>
<accession>A0A7U9KSV5</accession>
<dbReference type="GO" id="GO:0016887">
    <property type="term" value="F:ATP hydrolysis activity"/>
    <property type="evidence" value="ECO:0007669"/>
    <property type="project" value="InterPro"/>
</dbReference>
<name>A0A7U9KSV5_9ACTN</name>
<dbReference type="GO" id="GO:0005886">
    <property type="term" value="C:plasma membrane"/>
    <property type="evidence" value="ECO:0007669"/>
    <property type="project" value="TreeGrafter"/>
</dbReference>
<evidence type="ECO:0000313" key="6">
    <source>
        <dbReference type="EMBL" id="GCD34759.1"/>
    </source>
</evidence>
<dbReference type="PROSITE" id="PS50893">
    <property type="entry name" value="ABC_TRANSPORTER_2"/>
    <property type="match status" value="1"/>
</dbReference>
<feature type="compositionally biased region" description="Low complexity" evidence="4">
    <location>
        <begin position="292"/>
        <end position="314"/>
    </location>
</feature>
<dbReference type="SMART" id="SM00382">
    <property type="entry name" value="AAA"/>
    <property type="match status" value="1"/>
</dbReference>
<dbReference type="GO" id="GO:0005524">
    <property type="term" value="F:ATP binding"/>
    <property type="evidence" value="ECO:0007669"/>
    <property type="project" value="UniProtKB-KW"/>
</dbReference>
<dbReference type="InterPro" id="IPR017871">
    <property type="entry name" value="ABC_transporter-like_CS"/>
</dbReference>
<dbReference type="SUPFAM" id="SSF52540">
    <property type="entry name" value="P-loop containing nucleoside triphosphate hydrolases"/>
    <property type="match status" value="1"/>
</dbReference>
<feature type="compositionally biased region" description="Basic residues" evidence="4">
    <location>
        <begin position="254"/>
        <end position="269"/>
    </location>
</feature>
<dbReference type="EMBL" id="BHZC01000001">
    <property type="protein sequence ID" value="GCD34759.1"/>
    <property type="molecule type" value="Genomic_DNA"/>
</dbReference>
<dbReference type="InterPro" id="IPR017911">
    <property type="entry name" value="MacB-like_ATP-bd"/>
</dbReference>